<dbReference type="Pfam" id="PF15874">
    <property type="entry name" value="Il2rg"/>
    <property type="match status" value="1"/>
</dbReference>
<sequence length="160" mass="18236">MFVIVRYADDRRELFNPDCRSCLLLNNIKERCDCDEDDIVDLSDETGCLKNLIKHPLEYATKFLTSREILVLVKGEKRLNPPPPKQKEEKHSSPRNSARGMHPGLGSKRTSLVPRPSKNLGIPQQSRNLLSPNMGRRSSRARSQSVQLSHTPLNLLKKPR</sequence>
<dbReference type="InterPro" id="IPR039471">
    <property type="entry name" value="CXorf65-like"/>
</dbReference>
<keyword evidence="2" id="KW-1185">Reference proteome</keyword>
<organism evidence="2 3">
    <name type="scientific">Actinia tenebrosa</name>
    <name type="common">Australian red waratah sea anemone</name>
    <dbReference type="NCBI Taxonomy" id="6105"/>
    <lineage>
        <taxon>Eukaryota</taxon>
        <taxon>Metazoa</taxon>
        <taxon>Cnidaria</taxon>
        <taxon>Anthozoa</taxon>
        <taxon>Hexacorallia</taxon>
        <taxon>Actiniaria</taxon>
        <taxon>Actiniidae</taxon>
        <taxon>Actinia</taxon>
    </lineage>
</organism>
<dbReference type="PANTHER" id="PTHR33887:SF5">
    <property type="entry name" value="PB1 DOMAIN-CONTAINING PROTEIN"/>
    <property type="match status" value="1"/>
</dbReference>
<name>A0A6P8HD37_ACTTE</name>
<evidence type="ECO:0000256" key="1">
    <source>
        <dbReference type="SAM" id="MobiDB-lite"/>
    </source>
</evidence>
<dbReference type="AlphaFoldDB" id="A0A6P8HD37"/>
<evidence type="ECO:0000313" key="2">
    <source>
        <dbReference type="Proteomes" id="UP000515163"/>
    </source>
</evidence>
<feature type="compositionally biased region" description="Polar residues" evidence="1">
    <location>
        <begin position="122"/>
        <end position="131"/>
    </location>
</feature>
<dbReference type="RefSeq" id="XP_031550612.1">
    <property type="nucleotide sequence ID" value="XM_031694752.1"/>
</dbReference>
<evidence type="ECO:0000313" key="3">
    <source>
        <dbReference type="RefSeq" id="XP_031550612.1"/>
    </source>
</evidence>
<dbReference type="GeneID" id="116288042"/>
<dbReference type="PANTHER" id="PTHR33887">
    <property type="entry name" value="PB1 DOMAIN-CONTAINING PROTEIN"/>
    <property type="match status" value="1"/>
</dbReference>
<gene>
    <name evidence="3" type="primary">LOC116288042</name>
</gene>
<feature type="compositionally biased region" description="Basic and acidic residues" evidence="1">
    <location>
        <begin position="74"/>
        <end position="92"/>
    </location>
</feature>
<accession>A0A6P8HD37</accession>
<feature type="region of interest" description="Disordered" evidence="1">
    <location>
        <begin position="74"/>
        <end position="160"/>
    </location>
</feature>
<protein>
    <submittedName>
        <fullName evidence="3">Uncharacterized protein LOC116288042 isoform X2</fullName>
    </submittedName>
</protein>
<proteinExistence type="predicted"/>
<dbReference type="OrthoDB" id="2109241at2759"/>
<reference evidence="3" key="1">
    <citation type="submission" date="2025-08" db="UniProtKB">
        <authorList>
            <consortium name="RefSeq"/>
        </authorList>
    </citation>
    <scope>IDENTIFICATION</scope>
    <source>
        <tissue evidence="3">Tentacle</tissue>
    </source>
</reference>
<dbReference type="Proteomes" id="UP000515163">
    <property type="component" value="Unplaced"/>
</dbReference>